<keyword evidence="5 8" id="KW-1133">Transmembrane helix</keyword>
<name>A0A1Q4USF3_9ACTN</name>
<organism evidence="10 11">
    <name type="scientific">Streptomyces uncialis</name>
    <dbReference type="NCBI Taxonomy" id="1048205"/>
    <lineage>
        <taxon>Bacteria</taxon>
        <taxon>Bacillati</taxon>
        <taxon>Actinomycetota</taxon>
        <taxon>Actinomycetes</taxon>
        <taxon>Kitasatosporales</taxon>
        <taxon>Streptomycetaceae</taxon>
        <taxon>Streptomyces</taxon>
    </lineage>
</organism>
<dbReference type="Pfam" id="PF18967">
    <property type="entry name" value="PycTM"/>
    <property type="match status" value="1"/>
</dbReference>
<reference evidence="10 11" key="1">
    <citation type="submission" date="2015-06" db="EMBL/GenBank/DDBJ databases">
        <title>Cloning and characterization of the uncialamcin biosynthetic gene cluster.</title>
        <authorList>
            <person name="Yan X."/>
            <person name="Huang T."/>
            <person name="Ge H."/>
            <person name="Shen B."/>
        </authorList>
    </citation>
    <scope>NUCLEOTIDE SEQUENCE [LARGE SCALE GENOMIC DNA]</scope>
    <source>
        <strain evidence="10 11">DCA2648</strain>
    </source>
</reference>
<dbReference type="AlphaFoldDB" id="A0A1Q4USF3"/>
<proteinExistence type="predicted"/>
<sequence length="160" mass="17461">MRTRPEDDVSEGALSRELIAQNQHEIGRADGKAAILLVTGVSLVGLLFVHRPTAPGLLWWTASATTTTAIVCLLLALFPRGRVAPGRDVLAHTEDIVHAHHRASLTTALRRDTADPCPRLHRSLTETSRIARTKNRCIRHAVRLLLPAVLATLLTPLASR</sequence>
<keyword evidence="7 8" id="KW-0472">Membrane</keyword>
<evidence type="ECO:0000256" key="1">
    <source>
        <dbReference type="ARBA" id="ARBA00004236"/>
    </source>
</evidence>
<evidence type="ECO:0000313" key="11">
    <source>
        <dbReference type="Proteomes" id="UP000186455"/>
    </source>
</evidence>
<evidence type="ECO:0000256" key="6">
    <source>
        <dbReference type="ARBA" id="ARBA00023118"/>
    </source>
</evidence>
<gene>
    <name evidence="10" type="ORF">AB852_36480</name>
</gene>
<dbReference type="GO" id="GO:0000166">
    <property type="term" value="F:nucleotide binding"/>
    <property type="evidence" value="ECO:0007669"/>
    <property type="project" value="UniProtKB-KW"/>
</dbReference>
<protein>
    <recommendedName>
        <fullName evidence="9">Pycsar effector protein domain-containing protein</fullName>
    </recommendedName>
</protein>
<keyword evidence="11" id="KW-1185">Reference proteome</keyword>
<dbReference type="EMBL" id="LFBV01000014">
    <property type="protein sequence ID" value="OKH88540.1"/>
    <property type="molecule type" value="Genomic_DNA"/>
</dbReference>
<evidence type="ECO:0000256" key="2">
    <source>
        <dbReference type="ARBA" id="ARBA00022475"/>
    </source>
</evidence>
<evidence type="ECO:0000256" key="3">
    <source>
        <dbReference type="ARBA" id="ARBA00022692"/>
    </source>
</evidence>
<evidence type="ECO:0000313" key="10">
    <source>
        <dbReference type="EMBL" id="OKH88540.1"/>
    </source>
</evidence>
<evidence type="ECO:0000256" key="5">
    <source>
        <dbReference type="ARBA" id="ARBA00022989"/>
    </source>
</evidence>
<feature type="transmembrane region" description="Helical" evidence="8">
    <location>
        <begin position="57"/>
        <end position="78"/>
    </location>
</feature>
<accession>A0A1Q4USF3</accession>
<keyword evidence="4" id="KW-0547">Nucleotide-binding</keyword>
<feature type="transmembrane region" description="Helical" evidence="8">
    <location>
        <begin position="141"/>
        <end position="159"/>
    </location>
</feature>
<evidence type="ECO:0000256" key="8">
    <source>
        <dbReference type="SAM" id="Phobius"/>
    </source>
</evidence>
<dbReference type="InterPro" id="IPR043760">
    <property type="entry name" value="PycTM_dom"/>
</dbReference>
<dbReference type="Proteomes" id="UP000186455">
    <property type="component" value="Unassembled WGS sequence"/>
</dbReference>
<evidence type="ECO:0000256" key="7">
    <source>
        <dbReference type="ARBA" id="ARBA00023136"/>
    </source>
</evidence>
<comment type="subcellular location">
    <subcellularLocation>
        <location evidence="1">Cell membrane</location>
    </subcellularLocation>
</comment>
<keyword evidence="6" id="KW-0051">Antiviral defense</keyword>
<dbReference type="GO" id="GO:0005886">
    <property type="term" value="C:plasma membrane"/>
    <property type="evidence" value="ECO:0007669"/>
    <property type="project" value="UniProtKB-SubCell"/>
</dbReference>
<feature type="transmembrane region" description="Helical" evidence="8">
    <location>
        <begin position="33"/>
        <end position="51"/>
    </location>
</feature>
<comment type="caution">
    <text evidence="10">The sequence shown here is derived from an EMBL/GenBank/DDBJ whole genome shotgun (WGS) entry which is preliminary data.</text>
</comment>
<evidence type="ECO:0000256" key="4">
    <source>
        <dbReference type="ARBA" id="ARBA00022741"/>
    </source>
</evidence>
<keyword evidence="3 8" id="KW-0812">Transmembrane</keyword>
<feature type="domain" description="Pycsar effector protein" evidence="9">
    <location>
        <begin position="16"/>
        <end position="154"/>
    </location>
</feature>
<keyword evidence="2" id="KW-1003">Cell membrane</keyword>
<dbReference type="GO" id="GO:0051607">
    <property type="term" value="P:defense response to virus"/>
    <property type="evidence" value="ECO:0007669"/>
    <property type="project" value="UniProtKB-KW"/>
</dbReference>
<evidence type="ECO:0000259" key="9">
    <source>
        <dbReference type="Pfam" id="PF18967"/>
    </source>
</evidence>